<feature type="compositionally biased region" description="Polar residues" evidence="1">
    <location>
        <begin position="255"/>
        <end position="282"/>
    </location>
</feature>
<comment type="caution">
    <text evidence="3">The sequence shown here is derived from an EMBL/GenBank/DDBJ whole genome shotgun (WGS) entry which is preliminary data.</text>
</comment>
<dbReference type="Proteomes" id="UP000760860">
    <property type="component" value="Unassembled WGS sequence"/>
</dbReference>
<accession>A0A8T1I0B9</accession>
<dbReference type="Pfam" id="PF20681">
    <property type="entry name" value="DUF6818"/>
    <property type="match status" value="1"/>
</dbReference>
<evidence type="ECO:0000259" key="2">
    <source>
        <dbReference type="Pfam" id="PF20681"/>
    </source>
</evidence>
<reference evidence="3" key="1">
    <citation type="submission" date="2018-05" db="EMBL/GenBank/DDBJ databases">
        <title>Effector identification in a new, highly contiguous assembly of the strawberry crown rot pathogen Phytophthora cactorum.</title>
        <authorList>
            <person name="Armitage A.D."/>
            <person name="Nellist C.F."/>
            <person name="Bates H."/>
            <person name="Vickerstaff R.J."/>
            <person name="Harrison R.J."/>
        </authorList>
    </citation>
    <scope>NUCLEOTIDE SEQUENCE</scope>
    <source>
        <strain evidence="3">P421</strain>
    </source>
</reference>
<name>A0A8T1I0B9_9STRA</name>
<proteinExistence type="predicted"/>
<dbReference type="InterPro" id="IPR049203">
    <property type="entry name" value="DUF6818"/>
</dbReference>
<protein>
    <recommendedName>
        <fullName evidence="2">DUF6818 domain-containing protein</fullName>
    </recommendedName>
</protein>
<feature type="region of interest" description="Disordered" evidence="1">
    <location>
        <begin position="234"/>
        <end position="283"/>
    </location>
</feature>
<dbReference type="EMBL" id="RCMV01000399">
    <property type="protein sequence ID" value="KAG3217799.1"/>
    <property type="molecule type" value="Genomic_DNA"/>
</dbReference>
<gene>
    <name evidence="3" type="ORF">PC129_g11377</name>
</gene>
<sequence>MVVTSKQTSVRVNKGNKNVKVKPAEVVTAQRNPIASMNNRQPPTTRPTPYERLRCLLASEPTGVCNERRVISTIDELHEYRFHPEEQSVKITLEMNLLWVPDHTYKDLKLVRPHFIDAEHLHLRMSDWDDVAVVYNFTKDKVWKERKGVSLKRKFSCLYLSAKNHLDKGMSLMEKTAWDLHHNIKQIITRKHKRTSCDMTMDTLVTTGNLQLEGTKVSEGVTFANIASSFSTEVESQPAIPSATTDEDENAGEDVSTNTTADRGTHTTQRYGESGSTSLSTAKDTHPHCGVIQLFLWFQRRDERQYQQWRELLH</sequence>
<evidence type="ECO:0000256" key="1">
    <source>
        <dbReference type="SAM" id="MobiDB-lite"/>
    </source>
</evidence>
<evidence type="ECO:0000313" key="4">
    <source>
        <dbReference type="Proteomes" id="UP000760860"/>
    </source>
</evidence>
<evidence type="ECO:0000313" key="3">
    <source>
        <dbReference type="EMBL" id="KAG3217799.1"/>
    </source>
</evidence>
<dbReference type="VEuPathDB" id="FungiDB:PC110_g13615"/>
<dbReference type="AlphaFoldDB" id="A0A8T1I0B9"/>
<organism evidence="3 4">
    <name type="scientific">Phytophthora cactorum</name>
    <dbReference type="NCBI Taxonomy" id="29920"/>
    <lineage>
        <taxon>Eukaryota</taxon>
        <taxon>Sar</taxon>
        <taxon>Stramenopiles</taxon>
        <taxon>Oomycota</taxon>
        <taxon>Peronosporomycetes</taxon>
        <taxon>Peronosporales</taxon>
        <taxon>Peronosporaceae</taxon>
        <taxon>Phytophthora</taxon>
    </lineage>
</organism>
<feature type="domain" description="DUF6818" evidence="2">
    <location>
        <begin position="127"/>
        <end position="184"/>
    </location>
</feature>